<protein>
    <submittedName>
        <fullName evidence="1">Uncharacterized protein</fullName>
    </submittedName>
</protein>
<dbReference type="AlphaFoldDB" id="A0A2G5UT01"/>
<dbReference type="Proteomes" id="UP000230233">
    <property type="component" value="Chromosome III"/>
</dbReference>
<evidence type="ECO:0000313" key="2">
    <source>
        <dbReference type="Proteomes" id="UP000230233"/>
    </source>
</evidence>
<evidence type="ECO:0000313" key="1">
    <source>
        <dbReference type="EMBL" id="PIC42675.1"/>
    </source>
</evidence>
<organism evidence="1 2">
    <name type="scientific">Caenorhabditis nigoni</name>
    <dbReference type="NCBI Taxonomy" id="1611254"/>
    <lineage>
        <taxon>Eukaryota</taxon>
        <taxon>Metazoa</taxon>
        <taxon>Ecdysozoa</taxon>
        <taxon>Nematoda</taxon>
        <taxon>Chromadorea</taxon>
        <taxon>Rhabditida</taxon>
        <taxon>Rhabditina</taxon>
        <taxon>Rhabditomorpha</taxon>
        <taxon>Rhabditoidea</taxon>
        <taxon>Rhabditidae</taxon>
        <taxon>Peloderinae</taxon>
        <taxon>Caenorhabditis</taxon>
    </lineage>
</organism>
<name>A0A2G5UT01_9PELO</name>
<accession>A0A2G5UT01</accession>
<gene>
    <name evidence="1" type="primary">Cni-Y39A1A.2</name>
    <name evidence="1" type="synonym">Cnig_chr_III.g9677</name>
    <name evidence="1" type="ORF">B9Z55_009677</name>
</gene>
<reference evidence="2" key="1">
    <citation type="submission" date="2017-10" db="EMBL/GenBank/DDBJ databases">
        <title>Rapid genome shrinkage in a self-fertile nematode reveals novel sperm competition proteins.</title>
        <authorList>
            <person name="Yin D."/>
            <person name="Schwarz E.M."/>
            <person name="Thomas C.G."/>
            <person name="Felde R.L."/>
            <person name="Korf I.F."/>
            <person name="Cutter A.D."/>
            <person name="Schartner C.M."/>
            <person name="Ralston E.J."/>
            <person name="Meyer B.J."/>
            <person name="Haag E.S."/>
        </authorList>
    </citation>
    <scope>NUCLEOTIDE SEQUENCE [LARGE SCALE GENOMIC DNA]</scope>
    <source>
        <strain evidence="2">JU1422</strain>
    </source>
</reference>
<dbReference type="OrthoDB" id="5794830at2759"/>
<keyword evidence="2" id="KW-1185">Reference proteome</keyword>
<proteinExistence type="predicted"/>
<comment type="caution">
    <text evidence="1">The sequence shown here is derived from an EMBL/GenBank/DDBJ whole genome shotgun (WGS) entry which is preliminary data.</text>
</comment>
<dbReference type="EMBL" id="PDUG01000003">
    <property type="protein sequence ID" value="PIC42675.1"/>
    <property type="molecule type" value="Genomic_DNA"/>
</dbReference>
<sequence length="213" mass="23751">MSSEEDTIVPIKLAQRFIHIIDFHADPVTCVSASSGTVSYDSIQSPRHGRSDLILAQDAIHCVSQPPRPHHVSKLKRVFNKELLEIPIPLDLDTFRATKNETFVRRLGMRTVTKPANDFIGASKEFDLALKECLVNFKKSENDETKKGVFNITIEFPSTIPVPANQPAEKFSISQTTLTPKLSSRILGLHGSKLDGQEQVDVALRKCPDKLYS</sequence>